<protein>
    <submittedName>
        <fullName evidence="5">Uncharacterized protein</fullName>
    </submittedName>
</protein>
<evidence type="ECO:0000256" key="2">
    <source>
        <dbReference type="ARBA" id="ARBA00022803"/>
    </source>
</evidence>
<name>A0ABR3B7H6_PHYBL</name>
<keyword evidence="2 3" id="KW-0802">TPR repeat</keyword>
<gene>
    <name evidence="5" type="ORF">J3Q64DRAFT_1875258</name>
</gene>
<proteinExistence type="predicted"/>
<dbReference type="Gene3D" id="1.25.40.10">
    <property type="entry name" value="Tetratricopeptide repeat domain"/>
    <property type="match status" value="1"/>
</dbReference>
<evidence type="ECO:0000256" key="1">
    <source>
        <dbReference type="ARBA" id="ARBA00022737"/>
    </source>
</evidence>
<evidence type="ECO:0000313" key="6">
    <source>
        <dbReference type="Proteomes" id="UP001448207"/>
    </source>
</evidence>
<feature type="non-terminal residue" evidence="5">
    <location>
        <position position="374"/>
    </location>
</feature>
<comment type="caution">
    <text evidence="5">The sequence shown here is derived from an EMBL/GenBank/DDBJ whole genome shotgun (WGS) entry which is preliminary data.</text>
</comment>
<keyword evidence="1" id="KW-0677">Repeat</keyword>
<evidence type="ECO:0000313" key="5">
    <source>
        <dbReference type="EMBL" id="KAL0091820.1"/>
    </source>
</evidence>
<feature type="non-terminal residue" evidence="5">
    <location>
        <position position="1"/>
    </location>
</feature>
<dbReference type="Proteomes" id="UP001448207">
    <property type="component" value="Unassembled WGS sequence"/>
</dbReference>
<dbReference type="Pfam" id="PF07719">
    <property type="entry name" value="TPR_2"/>
    <property type="match status" value="1"/>
</dbReference>
<feature type="repeat" description="TPR" evidence="3">
    <location>
        <begin position="234"/>
        <end position="267"/>
    </location>
</feature>
<reference evidence="5 6" key="1">
    <citation type="submission" date="2024-04" db="EMBL/GenBank/DDBJ databases">
        <title>Symmetric and asymmetric DNA N6-adenine methylation regulates different biological responses in Mucorales.</title>
        <authorList>
            <consortium name="Lawrence Berkeley National Laboratory"/>
            <person name="Lax C."/>
            <person name="Mondo S.J."/>
            <person name="Osorio-Concepcion M."/>
            <person name="Muszewska A."/>
            <person name="Corrochano-Luque M."/>
            <person name="Gutierrez G."/>
            <person name="Riley R."/>
            <person name="Lipzen A."/>
            <person name="Guo J."/>
            <person name="Hundley H."/>
            <person name="Amirebrahimi M."/>
            <person name="Ng V."/>
            <person name="Lorenzo-Gutierrez D."/>
            <person name="Binder U."/>
            <person name="Yang J."/>
            <person name="Song Y."/>
            <person name="Canovas D."/>
            <person name="Navarro E."/>
            <person name="Freitag M."/>
            <person name="Gabaldon T."/>
            <person name="Grigoriev I.V."/>
            <person name="Corrochano L.M."/>
            <person name="Nicolas F.E."/>
            <person name="Garre V."/>
        </authorList>
    </citation>
    <scope>NUCLEOTIDE SEQUENCE [LARGE SCALE GENOMIC DNA]</scope>
    <source>
        <strain evidence="5 6">L51</strain>
    </source>
</reference>
<feature type="compositionally biased region" description="Low complexity" evidence="4">
    <location>
        <begin position="72"/>
        <end position="84"/>
    </location>
</feature>
<organism evidence="5 6">
    <name type="scientific">Phycomyces blakesleeanus</name>
    <dbReference type="NCBI Taxonomy" id="4837"/>
    <lineage>
        <taxon>Eukaryota</taxon>
        <taxon>Fungi</taxon>
        <taxon>Fungi incertae sedis</taxon>
        <taxon>Mucoromycota</taxon>
        <taxon>Mucoromycotina</taxon>
        <taxon>Mucoromycetes</taxon>
        <taxon>Mucorales</taxon>
        <taxon>Phycomycetaceae</taxon>
        <taxon>Phycomyces</taxon>
    </lineage>
</organism>
<dbReference type="InterPro" id="IPR013105">
    <property type="entry name" value="TPR_2"/>
</dbReference>
<feature type="region of interest" description="Disordered" evidence="4">
    <location>
        <begin position="60"/>
        <end position="84"/>
    </location>
</feature>
<dbReference type="InterPro" id="IPR011990">
    <property type="entry name" value="TPR-like_helical_dom_sf"/>
</dbReference>
<dbReference type="InterPro" id="IPR019734">
    <property type="entry name" value="TPR_rpt"/>
</dbReference>
<evidence type="ECO:0000256" key="4">
    <source>
        <dbReference type="SAM" id="MobiDB-lite"/>
    </source>
</evidence>
<sequence>IIIDITLAFENAISYIKPLLTCPKPNGPYDSRALGSLCKNIDHFQQSCQKFFDYVKKQKTSKTESSMPPPSSFSSPGGPSISLPRTQTRSVLGLEGWRQGFPPMMTMLEQASKFLIRSVKWVESDKRPPVVPEKIYLSFVDTMVLLAKMHMLIHKDIETAQRVYIYLKKAEDLCLDYKYIAGLYWTSLGYRDIGIDFATRQLYEEAIYPMRKSCTLLEKQQEKKPTDTDAFQLCKRYDTLGVCCQKSGQYEQAAQAFRQALMRFPTSSIKNFVSQASSTSISTIAYKNPLIPKTMDRFLRCSAVDMNMLDVQLASKALNLSQLTSLESCIVYECELAILQQLMVKRDVSLLQEHVFKILLSMYNPETCPIRRTR</sequence>
<accession>A0ABR3B7H6</accession>
<dbReference type="PROSITE" id="PS50005">
    <property type="entry name" value="TPR"/>
    <property type="match status" value="1"/>
</dbReference>
<dbReference type="EMBL" id="JBCLYO010000003">
    <property type="protein sequence ID" value="KAL0091820.1"/>
    <property type="molecule type" value="Genomic_DNA"/>
</dbReference>
<keyword evidence="6" id="KW-1185">Reference proteome</keyword>
<evidence type="ECO:0000256" key="3">
    <source>
        <dbReference type="PROSITE-ProRule" id="PRU00339"/>
    </source>
</evidence>
<dbReference type="SUPFAM" id="SSF48452">
    <property type="entry name" value="TPR-like"/>
    <property type="match status" value="1"/>
</dbReference>